<dbReference type="RefSeq" id="WP_231714186.1">
    <property type="nucleotide sequence ID" value="NZ_AP021876.1"/>
</dbReference>
<reference evidence="3 4" key="1">
    <citation type="submission" date="2019-11" db="EMBL/GenBank/DDBJ databases">
        <title>Comparative genomics of hydrocarbon-degrading Desulfosarcina strains.</title>
        <authorList>
            <person name="Watanabe M."/>
            <person name="Kojima H."/>
            <person name="Fukui M."/>
        </authorList>
    </citation>
    <scope>NUCLEOTIDE SEQUENCE [LARGE SCALE GENOMIC DNA]</scope>
    <source>
        <strain evidence="3 4">28bB2T</strain>
    </source>
</reference>
<name>A0A5K7ZJZ1_9BACT</name>
<sequence length="185" mass="21028">MNIKPQQMEMFVASRLAERLGGSEQLLERILERRNVLRAMNQVVANKGAPGVDGMKTNHLKGYLKRHWPKIKQDLLNGVYRPLPVRRKEIDKPDGGVRLLGIPTVLDRLIQQAIAQVLEQIWDPTFSEYSYGFRPERSAHDAVLQAKGYLLDGYTHVVDMDLSNVQDMLQAGFNSRSMPFGNSLQ</sequence>
<dbReference type="CDD" id="cd01651">
    <property type="entry name" value="RT_G2_intron"/>
    <property type="match status" value="1"/>
</dbReference>
<dbReference type="AlphaFoldDB" id="A0A5K7ZJZ1"/>
<dbReference type="InterPro" id="IPR000477">
    <property type="entry name" value="RT_dom"/>
</dbReference>
<accession>A0A5K7ZJZ1</accession>
<dbReference type="Pfam" id="PF00078">
    <property type="entry name" value="RVT_1"/>
    <property type="match status" value="1"/>
</dbReference>
<proteinExistence type="inferred from homology"/>
<dbReference type="EMBL" id="AP021876">
    <property type="protein sequence ID" value="BBO82538.1"/>
    <property type="molecule type" value="Genomic_DNA"/>
</dbReference>
<feature type="domain" description="Reverse transcriptase" evidence="2">
    <location>
        <begin position="90"/>
        <end position="165"/>
    </location>
</feature>
<gene>
    <name evidence="3" type="ORF">DSCO28_31040</name>
</gene>
<dbReference type="KEGG" id="dov:DSCO28_31040"/>
<protein>
    <recommendedName>
        <fullName evidence="2">Reverse transcriptase domain-containing protein</fullName>
    </recommendedName>
</protein>
<dbReference type="PANTHER" id="PTHR34047">
    <property type="entry name" value="NUCLEAR INTRON MATURASE 1, MITOCHONDRIAL-RELATED"/>
    <property type="match status" value="1"/>
</dbReference>
<organism evidence="3 4">
    <name type="scientific">Desulfosarcina ovata subsp. sediminis</name>
    <dbReference type="NCBI Taxonomy" id="885957"/>
    <lineage>
        <taxon>Bacteria</taxon>
        <taxon>Pseudomonadati</taxon>
        <taxon>Thermodesulfobacteriota</taxon>
        <taxon>Desulfobacteria</taxon>
        <taxon>Desulfobacterales</taxon>
        <taxon>Desulfosarcinaceae</taxon>
        <taxon>Desulfosarcina</taxon>
    </lineage>
</organism>
<dbReference type="InterPro" id="IPR051083">
    <property type="entry name" value="GrpII_Intron_Splice-Mob/Def"/>
</dbReference>
<comment type="similarity">
    <text evidence="1">Belongs to the bacterial reverse transcriptase family.</text>
</comment>
<dbReference type="InterPro" id="IPR043502">
    <property type="entry name" value="DNA/RNA_pol_sf"/>
</dbReference>
<dbReference type="Proteomes" id="UP000425960">
    <property type="component" value="Chromosome"/>
</dbReference>
<dbReference type="SUPFAM" id="SSF56672">
    <property type="entry name" value="DNA/RNA polymerases"/>
    <property type="match status" value="1"/>
</dbReference>
<evidence type="ECO:0000259" key="2">
    <source>
        <dbReference type="Pfam" id="PF00078"/>
    </source>
</evidence>
<dbReference type="PANTHER" id="PTHR34047:SF8">
    <property type="entry name" value="PROTEIN YKFC"/>
    <property type="match status" value="1"/>
</dbReference>
<evidence type="ECO:0000313" key="4">
    <source>
        <dbReference type="Proteomes" id="UP000425960"/>
    </source>
</evidence>
<evidence type="ECO:0000313" key="3">
    <source>
        <dbReference type="EMBL" id="BBO82538.1"/>
    </source>
</evidence>
<evidence type="ECO:0000256" key="1">
    <source>
        <dbReference type="ARBA" id="ARBA00034120"/>
    </source>
</evidence>